<proteinExistence type="inferred from homology"/>
<dbReference type="GO" id="GO:0008657">
    <property type="term" value="F:DNA topoisomerase type II (double strand cut, ATP-hydrolyzing) inhibitor activity"/>
    <property type="evidence" value="ECO:0007669"/>
    <property type="project" value="UniProtKB-UniRule"/>
</dbReference>
<evidence type="ECO:0000256" key="3">
    <source>
        <dbReference type="HAMAP-Rule" id="MF_00649"/>
    </source>
</evidence>
<feature type="binding site" evidence="3">
    <location>
        <position position="24"/>
    </location>
    <ligand>
        <name>Zn(2+)</name>
        <dbReference type="ChEBI" id="CHEBI:29105"/>
    </ligand>
</feature>
<dbReference type="PANTHER" id="PTHR36150">
    <property type="entry name" value="DNA GYRASE INHIBITOR YACG"/>
    <property type="match status" value="1"/>
</dbReference>
<feature type="binding site" evidence="3">
    <location>
        <position position="8"/>
    </location>
    <ligand>
        <name>Zn(2+)</name>
        <dbReference type="ChEBI" id="CHEBI:29105"/>
    </ligand>
</feature>
<keyword evidence="5" id="KW-1185">Reference proteome</keyword>
<evidence type="ECO:0000256" key="2">
    <source>
        <dbReference type="ARBA" id="ARBA00022833"/>
    </source>
</evidence>
<dbReference type="GO" id="GO:0008270">
    <property type="term" value="F:zinc ion binding"/>
    <property type="evidence" value="ECO:0007669"/>
    <property type="project" value="UniProtKB-UniRule"/>
</dbReference>
<feature type="binding site" evidence="3">
    <location>
        <position position="5"/>
    </location>
    <ligand>
        <name>Zn(2+)</name>
        <dbReference type="ChEBI" id="CHEBI:29105"/>
    </ligand>
</feature>
<dbReference type="SUPFAM" id="SSF57716">
    <property type="entry name" value="Glucocorticoid receptor-like (DNA-binding domain)"/>
    <property type="match status" value="1"/>
</dbReference>
<dbReference type="InterPro" id="IPR013088">
    <property type="entry name" value="Znf_NHR/GATA"/>
</dbReference>
<dbReference type="Pfam" id="PF03884">
    <property type="entry name" value="YacG"/>
    <property type="match status" value="1"/>
</dbReference>
<gene>
    <name evidence="3 4" type="primary">yacG</name>
    <name evidence="4" type="ORF">NYR02_16335</name>
</gene>
<comment type="subunit">
    <text evidence="3">Interacts with GyrB.</text>
</comment>
<comment type="similarity">
    <text evidence="3">Belongs to the DNA gyrase inhibitor YacG family.</text>
</comment>
<dbReference type="NCBIfam" id="NF001638">
    <property type="entry name" value="PRK00418.1"/>
    <property type="match status" value="1"/>
</dbReference>
<name>A0A9X2WHI7_9GAMM</name>
<comment type="cofactor">
    <cofactor evidence="3">
        <name>Zn(2+)</name>
        <dbReference type="ChEBI" id="CHEBI:29105"/>
    </cofactor>
    <text evidence="3">Binds 1 zinc ion.</text>
</comment>
<feature type="binding site" evidence="3">
    <location>
        <position position="28"/>
    </location>
    <ligand>
        <name>Zn(2+)</name>
        <dbReference type="ChEBI" id="CHEBI:29105"/>
    </ligand>
</feature>
<accession>A0A9X2WHI7</accession>
<dbReference type="Gene3D" id="3.30.50.10">
    <property type="entry name" value="Erythroid Transcription Factor GATA-1, subunit A"/>
    <property type="match status" value="1"/>
</dbReference>
<dbReference type="InterPro" id="IPR005584">
    <property type="entry name" value="DNA_gyrase_inhibitor_YacG"/>
</dbReference>
<dbReference type="PANTHER" id="PTHR36150:SF1">
    <property type="entry name" value="DNA GYRASE INHIBITOR YACG"/>
    <property type="match status" value="1"/>
</dbReference>
<comment type="function">
    <text evidence="3">Inhibits all the catalytic activities of DNA gyrase by preventing its interaction with DNA. Acts by binding directly to the C-terminal domain of GyrB, which probably disrupts DNA binding by the gyrase.</text>
</comment>
<dbReference type="HAMAP" id="MF_00649">
    <property type="entry name" value="DNA_gyrase_inhibitor_YacG"/>
    <property type="match status" value="1"/>
</dbReference>
<reference evidence="4" key="2">
    <citation type="submission" date="2022-08" db="EMBL/GenBank/DDBJ databases">
        <authorList>
            <person name="Dong C."/>
        </authorList>
    </citation>
    <scope>NUCLEOTIDE SEQUENCE</scope>
    <source>
        <strain evidence="4">59MF3M-4</strain>
    </source>
</reference>
<keyword evidence="2 3" id="KW-0862">Zinc</keyword>
<evidence type="ECO:0000256" key="1">
    <source>
        <dbReference type="ARBA" id="ARBA00022723"/>
    </source>
</evidence>
<comment type="caution">
    <text evidence="4">The sequence shown here is derived from an EMBL/GenBank/DDBJ whole genome shotgun (WGS) entry which is preliminary data.</text>
</comment>
<dbReference type="EMBL" id="JAOANI010000028">
    <property type="protein sequence ID" value="MCT7360591.1"/>
    <property type="molecule type" value="Genomic_DNA"/>
</dbReference>
<organism evidence="4 5">
    <name type="scientific">Thalassolituus pacificus</name>
    <dbReference type="NCBI Taxonomy" id="2975440"/>
    <lineage>
        <taxon>Bacteria</taxon>
        <taxon>Pseudomonadati</taxon>
        <taxon>Pseudomonadota</taxon>
        <taxon>Gammaproteobacteria</taxon>
        <taxon>Oceanospirillales</taxon>
        <taxon>Oceanospirillaceae</taxon>
        <taxon>Thalassolituus</taxon>
    </lineage>
</organism>
<protein>
    <recommendedName>
        <fullName evidence="3">DNA gyrase inhibitor YacG</fullName>
    </recommendedName>
</protein>
<dbReference type="Proteomes" id="UP001147830">
    <property type="component" value="Unassembled WGS sequence"/>
</dbReference>
<evidence type="ECO:0000313" key="4">
    <source>
        <dbReference type="EMBL" id="MCT7360591.1"/>
    </source>
</evidence>
<dbReference type="AlphaFoldDB" id="A0A9X2WHI7"/>
<keyword evidence="1 3" id="KW-0479">Metal-binding</keyword>
<dbReference type="RefSeq" id="WP_260977422.1">
    <property type="nucleotide sequence ID" value="NZ_JAOANI010000028.1"/>
</dbReference>
<evidence type="ECO:0000313" key="5">
    <source>
        <dbReference type="Proteomes" id="UP001147830"/>
    </source>
</evidence>
<dbReference type="GO" id="GO:0006355">
    <property type="term" value="P:regulation of DNA-templated transcription"/>
    <property type="evidence" value="ECO:0007669"/>
    <property type="project" value="InterPro"/>
</dbReference>
<reference evidence="4" key="1">
    <citation type="journal article" date="2022" name="Front. Microbiol.">
        <title>Genome-based taxonomic rearrangement of Oceanobacter-related bacteria including the description of Thalassolituus hydrocarbonoclasticus sp. nov. and Thalassolituus pacificus sp. nov. and emended description of the genus Thalassolituus.</title>
        <authorList>
            <person name="Dong C."/>
            <person name="Wei L."/>
            <person name="Wang J."/>
            <person name="Lai Q."/>
            <person name="Huang Z."/>
            <person name="Shao Z."/>
        </authorList>
    </citation>
    <scope>NUCLEOTIDE SEQUENCE</scope>
    <source>
        <strain evidence="4">59MF3M-4</strain>
    </source>
</reference>
<sequence length="66" mass="7731">MKVNCPTCKKEVEWIAENKYRPFCCERCKLIDLGEWASEGHAIPGKPADEVLMSEEWQQEQDKPYN</sequence>